<evidence type="ECO:0000256" key="1">
    <source>
        <dbReference type="ARBA" id="ARBA00003926"/>
    </source>
</evidence>
<feature type="binding site" evidence="15">
    <location>
        <begin position="251"/>
        <end position="254"/>
    </location>
    <ligand>
        <name>GTP</name>
        <dbReference type="ChEBI" id="CHEBI:37565"/>
        <label>1</label>
    </ligand>
</feature>
<sequence>MKEATEQQKSTLESLAPGEKGIILRVGNEKGPVKRRLVDMGLTPGTEIMVRKIAPFGDPIEVNLRGYELSLRKEDAAQILMATGAEAQACQDTRKRRSGMVQRIPDEETLRRMNAAHAHEEAEHGGTARDWASHDTREMKLALVGNPNCGKTTLFNALTGSNQYVGNWPGVTVEKKEGKASVDGKSVTVVDLPGIYSLSPYSMEEIVARDFIVGEHPDAIIDIVDATNIERNLYLTAQLLELERPMVIALNFMDEARKHGDKLDCGRLSKLLGVPVVPIAARTGENIQELLRIAHEQMHVGVTIEPDDLYDDYTHLIHHEVGELIHDRAYAAGIPAHWASVKLIEGDALVEKSLNLDEATRAALEAVCEEYENAYVLGDRETLIADARYQFIQRVASVSVQKGRKAGELTLSDKIDSIVTHKWFAVPVFLLMMLAMFSLTFGPGQFLSDGVEALVGMLGGAVSGALAAAEVAPWVTSLLVDGVIAGVGGVLTFLPQIALLFLFLSILEDSGYMARAAFIMDRLLRRFGLSGKAFIPMLMGFGCTVPAVMGARTMENEKDRRMTIMLVPFMSCSARLPVYGLISAAFFPQYAGLVVFSLYVIGLLFAIASGIILKKTMFRGEPAAFVLELPPYRMPTLKNCLLHVWEKVRGFLVKAGTLILAMSVVLWFLQSFGWSGGIAMVEDASDSFLGAVGGFIAPVLVPLGFGTWQAAVALLTGLVAKEAVVSSMSLFYGFSVGAAGSVVAGALSGTFATPVAAYAFLVFVLLYVPCVAAVSTIHKEMNSTKWTLRSIVWQLGAAYLGSFLVYQIGSLIFRLFV</sequence>
<evidence type="ECO:0000256" key="14">
    <source>
        <dbReference type="NCBIfam" id="TIGR00437"/>
    </source>
</evidence>
<comment type="subcellular location">
    <subcellularLocation>
        <location evidence="2">Cell inner membrane</location>
        <topology evidence="2">Multi-pass membrane protein</topology>
    </subcellularLocation>
    <subcellularLocation>
        <location evidence="17">Cell membrane</location>
        <topology evidence="17">Multi-pass membrane protein</topology>
    </subcellularLocation>
</comment>
<dbReference type="PANTHER" id="PTHR43185">
    <property type="entry name" value="FERROUS IRON TRANSPORT PROTEIN B"/>
    <property type="match status" value="1"/>
</dbReference>
<feature type="transmembrane region" description="Helical" evidence="17">
    <location>
        <begin position="527"/>
        <end position="551"/>
    </location>
</feature>
<keyword evidence="7 17" id="KW-0812">Transmembrane</keyword>
<feature type="transmembrane region" description="Helical" evidence="17">
    <location>
        <begin position="482"/>
        <end position="507"/>
    </location>
</feature>
<dbReference type="EMBL" id="JACOPQ010000003">
    <property type="protein sequence ID" value="MBC5736467.1"/>
    <property type="molecule type" value="Genomic_DNA"/>
</dbReference>
<evidence type="ECO:0000256" key="11">
    <source>
        <dbReference type="ARBA" id="ARBA00023065"/>
    </source>
</evidence>
<dbReference type="InterPro" id="IPR030389">
    <property type="entry name" value="G_FEOB_dom"/>
</dbReference>
<evidence type="ECO:0000256" key="8">
    <source>
        <dbReference type="ARBA" id="ARBA00022741"/>
    </source>
</evidence>
<organism evidence="19 20">
    <name type="scientific">Lawsonibacter faecis</name>
    <dbReference type="NCBI Taxonomy" id="2763052"/>
    <lineage>
        <taxon>Bacteria</taxon>
        <taxon>Bacillati</taxon>
        <taxon>Bacillota</taxon>
        <taxon>Clostridia</taxon>
        <taxon>Eubacteriales</taxon>
        <taxon>Oscillospiraceae</taxon>
        <taxon>Lawsonibacter</taxon>
    </lineage>
</organism>
<feature type="binding site" evidence="16">
    <location>
        <position position="157"/>
    </location>
    <ligand>
        <name>Mg(2+)</name>
        <dbReference type="ChEBI" id="CHEBI:18420"/>
        <label>2</label>
    </ligand>
</feature>
<proteinExistence type="inferred from homology"/>
<feature type="transmembrane region" description="Helical" evidence="17">
    <location>
        <begin position="689"/>
        <end position="718"/>
    </location>
</feature>
<feature type="transmembrane region" description="Helical" evidence="17">
    <location>
        <begin position="563"/>
        <end position="587"/>
    </location>
</feature>
<feature type="binding site" evidence="15">
    <location>
        <begin position="191"/>
        <end position="194"/>
    </location>
    <ligand>
        <name>GTP</name>
        <dbReference type="ChEBI" id="CHEBI:37565"/>
        <label>1</label>
    </ligand>
</feature>
<evidence type="ECO:0000256" key="13">
    <source>
        <dbReference type="ARBA" id="ARBA00023136"/>
    </source>
</evidence>
<dbReference type="SUPFAM" id="SSF50037">
    <property type="entry name" value="C-terminal domain of transcriptional repressors"/>
    <property type="match status" value="1"/>
</dbReference>
<gene>
    <name evidence="19" type="primary">feoB</name>
    <name evidence="19" type="ORF">H8S62_05535</name>
</gene>
<comment type="caution">
    <text evidence="19">The sequence shown here is derived from an EMBL/GenBank/DDBJ whole genome shotgun (WGS) entry which is preliminary data.</text>
</comment>
<feature type="transmembrane region" description="Helical" evidence="17">
    <location>
        <begin position="755"/>
        <end position="777"/>
    </location>
</feature>
<dbReference type="RefSeq" id="WP_186918737.1">
    <property type="nucleotide sequence ID" value="NZ_JACOPQ010000003.1"/>
</dbReference>
<dbReference type="InterPro" id="IPR007167">
    <property type="entry name" value="Fe-transptr_FeoA-like"/>
</dbReference>
<evidence type="ECO:0000259" key="18">
    <source>
        <dbReference type="PROSITE" id="PS51711"/>
    </source>
</evidence>
<feature type="transmembrane region" description="Helical" evidence="17">
    <location>
        <begin position="423"/>
        <end position="441"/>
    </location>
</feature>
<keyword evidence="11" id="KW-0406">Ion transport</keyword>
<reference evidence="19" key="1">
    <citation type="submission" date="2020-08" db="EMBL/GenBank/DDBJ databases">
        <title>Genome public.</title>
        <authorList>
            <person name="Liu C."/>
            <person name="Sun Q."/>
        </authorList>
    </citation>
    <scope>NUCLEOTIDE SEQUENCE</scope>
    <source>
        <strain evidence="19">NSJ-52</strain>
    </source>
</reference>
<comment type="similarity">
    <text evidence="17">Belongs to the TRAFAC class TrmE-Era-EngA-EngB-Septin-like GTPase superfamily. FeoB GTPase (TC 9.A.8) family.</text>
</comment>
<evidence type="ECO:0000256" key="2">
    <source>
        <dbReference type="ARBA" id="ARBA00004429"/>
    </source>
</evidence>
<evidence type="ECO:0000256" key="9">
    <source>
        <dbReference type="ARBA" id="ARBA00022989"/>
    </source>
</evidence>
<evidence type="ECO:0000256" key="10">
    <source>
        <dbReference type="ARBA" id="ARBA00023004"/>
    </source>
</evidence>
<evidence type="ECO:0000313" key="20">
    <source>
        <dbReference type="Proteomes" id="UP000607645"/>
    </source>
</evidence>
<keyword evidence="16" id="KW-0460">Magnesium</keyword>
<dbReference type="GO" id="GO:0015093">
    <property type="term" value="F:ferrous iron transmembrane transporter activity"/>
    <property type="evidence" value="ECO:0007669"/>
    <property type="project" value="UniProtKB-UniRule"/>
</dbReference>
<evidence type="ECO:0000256" key="6">
    <source>
        <dbReference type="ARBA" id="ARBA00022519"/>
    </source>
</evidence>
<feature type="binding site" evidence="16">
    <location>
        <position position="159"/>
    </location>
    <ligand>
        <name>Mg(2+)</name>
        <dbReference type="ChEBI" id="CHEBI:18420"/>
        <label>2</label>
    </ligand>
</feature>
<dbReference type="SUPFAM" id="SSF52540">
    <property type="entry name" value="P-loop containing nucleoside triphosphate hydrolases"/>
    <property type="match status" value="1"/>
</dbReference>
<dbReference type="PROSITE" id="PS51711">
    <property type="entry name" value="G_FEOB"/>
    <property type="match status" value="1"/>
</dbReference>
<keyword evidence="4" id="KW-1003">Cell membrane</keyword>
<dbReference type="AlphaFoldDB" id="A0A8J6JJL2"/>
<dbReference type="InterPro" id="IPR011640">
    <property type="entry name" value="Fe2_transport_prot_B_C"/>
</dbReference>
<dbReference type="Pfam" id="PF04023">
    <property type="entry name" value="FeoA"/>
    <property type="match status" value="1"/>
</dbReference>
<dbReference type="Pfam" id="PF07664">
    <property type="entry name" value="FeoB_C"/>
    <property type="match status" value="1"/>
</dbReference>
<dbReference type="Pfam" id="PF07670">
    <property type="entry name" value="Gate"/>
    <property type="match status" value="2"/>
</dbReference>
<dbReference type="InterPro" id="IPR011642">
    <property type="entry name" value="Gate_dom"/>
</dbReference>
<evidence type="ECO:0000256" key="15">
    <source>
        <dbReference type="PIRSR" id="PIRSR603373-1"/>
    </source>
</evidence>
<feature type="transmembrane region" description="Helical" evidence="17">
    <location>
        <begin position="453"/>
        <end position="475"/>
    </location>
</feature>
<keyword evidence="10 17" id="KW-0408">Iron</keyword>
<dbReference type="InterPro" id="IPR038157">
    <property type="entry name" value="FeoA_core_dom"/>
</dbReference>
<dbReference type="GO" id="GO:0005525">
    <property type="term" value="F:GTP binding"/>
    <property type="evidence" value="ECO:0007669"/>
    <property type="project" value="UniProtKB-KW"/>
</dbReference>
<keyword evidence="9 17" id="KW-1133">Transmembrane helix</keyword>
<dbReference type="InterPro" id="IPR027417">
    <property type="entry name" value="P-loop_NTPase"/>
</dbReference>
<evidence type="ECO:0000256" key="7">
    <source>
        <dbReference type="ARBA" id="ARBA00022692"/>
    </source>
</evidence>
<dbReference type="InterPro" id="IPR005225">
    <property type="entry name" value="Small_GTP-bd"/>
</dbReference>
<keyword evidence="12 15" id="KW-0342">GTP-binding</keyword>
<dbReference type="CDD" id="cd01879">
    <property type="entry name" value="FeoB"/>
    <property type="match status" value="1"/>
</dbReference>
<name>A0A8J6JJL2_9FIRM</name>
<comment type="function">
    <text evidence="1 17">Probable transporter of a GTP-driven Fe(2+) uptake system.</text>
</comment>
<keyword evidence="16" id="KW-0479">Metal-binding</keyword>
<dbReference type="GO" id="GO:0046914">
    <property type="term" value="F:transition metal ion binding"/>
    <property type="evidence" value="ECO:0007669"/>
    <property type="project" value="InterPro"/>
</dbReference>
<feature type="binding site" evidence="15">
    <location>
        <begin position="145"/>
        <end position="152"/>
    </location>
    <ligand>
        <name>GTP</name>
        <dbReference type="ChEBI" id="CHEBI:37565"/>
        <label>1</label>
    </ligand>
</feature>
<dbReference type="FunFam" id="3.40.50.300:FF:000426">
    <property type="entry name" value="Ferrous iron transport protein B"/>
    <property type="match status" value="1"/>
</dbReference>
<dbReference type="Pfam" id="PF17910">
    <property type="entry name" value="FeoB_Cyto"/>
    <property type="match status" value="1"/>
</dbReference>
<evidence type="ECO:0000256" key="16">
    <source>
        <dbReference type="PIRSR" id="PIRSR603373-2"/>
    </source>
</evidence>
<dbReference type="Proteomes" id="UP000607645">
    <property type="component" value="Unassembled WGS sequence"/>
</dbReference>
<feature type="transmembrane region" description="Helical" evidence="17">
    <location>
        <begin position="651"/>
        <end position="669"/>
    </location>
</feature>
<evidence type="ECO:0000313" key="19">
    <source>
        <dbReference type="EMBL" id="MBC5736467.1"/>
    </source>
</evidence>
<keyword evidence="5 17" id="KW-0410">Iron transport</keyword>
<dbReference type="Gene3D" id="3.40.50.300">
    <property type="entry name" value="P-loop containing nucleotide triphosphate hydrolases"/>
    <property type="match status" value="1"/>
</dbReference>
<evidence type="ECO:0000256" key="3">
    <source>
        <dbReference type="ARBA" id="ARBA00022448"/>
    </source>
</evidence>
<keyword evidence="13 17" id="KW-0472">Membrane</keyword>
<feature type="transmembrane region" description="Helical" evidence="17">
    <location>
        <begin position="730"/>
        <end position="749"/>
    </location>
</feature>
<dbReference type="NCBIfam" id="TIGR00231">
    <property type="entry name" value="small_GTP"/>
    <property type="match status" value="1"/>
</dbReference>
<evidence type="ECO:0000256" key="4">
    <source>
        <dbReference type="ARBA" id="ARBA00022475"/>
    </source>
</evidence>
<feature type="transmembrane region" description="Helical" evidence="17">
    <location>
        <begin position="593"/>
        <end position="613"/>
    </location>
</feature>
<dbReference type="PANTHER" id="PTHR43185:SF1">
    <property type="entry name" value="FE(2+) TRANSPORTER FEOB"/>
    <property type="match status" value="1"/>
</dbReference>
<dbReference type="InterPro" id="IPR041069">
    <property type="entry name" value="FeoB_Cyto"/>
</dbReference>
<dbReference type="SMART" id="SM00899">
    <property type="entry name" value="FeoA"/>
    <property type="match status" value="1"/>
</dbReference>
<keyword evidence="20" id="KW-1185">Reference proteome</keyword>
<dbReference type="InterPro" id="IPR006073">
    <property type="entry name" value="GTP-bd"/>
</dbReference>
<keyword evidence="8 15" id="KW-0547">Nucleotide-binding</keyword>
<dbReference type="NCBIfam" id="TIGR00437">
    <property type="entry name" value="feoB"/>
    <property type="match status" value="1"/>
</dbReference>
<keyword evidence="6" id="KW-0997">Cell inner membrane</keyword>
<feature type="transmembrane region" description="Helical" evidence="17">
    <location>
        <begin position="797"/>
        <end position="816"/>
    </location>
</feature>
<feature type="binding site" evidence="15">
    <location>
        <begin position="170"/>
        <end position="174"/>
    </location>
    <ligand>
        <name>GTP</name>
        <dbReference type="ChEBI" id="CHEBI:37565"/>
        <label>1</label>
    </ligand>
</feature>
<accession>A0A8J6JJL2</accession>
<feature type="binding site" evidence="16">
    <location>
        <position position="160"/>
    </location>
    <ligand>
        <name>Mg(2+)</name>
        <dbReference type="ChEBI" id="CHEBI:18420"/>
        <label>2</label>
    </ligand>
</feature>
<feature type="binding site" evidence="16">
    <location>
        <position position="156"/>
    </location>
    <ligand>
        <name>Mg(2+)</name>
        <dbReference type="ChEBI" id="CHEBI:18420"/>
        <label>2</label>
    </ligand>
</feature>
<feature type="domain" description="FeoB-type G" evidence="18">
    <location>
        <begin position="138"/>
        <end position="300"/>
    </location>
</feature>
<evidence type="ECO:0000256" key="12">
    <source>
        <dbReference type="ARBA" id="ARBA00023134"/>
    </source>
</evidence>
<dbReference type="PRINTS" id="PR00326">
    <property type="entry name" value="GTP1OBG"/>
</dbReference>
<protein>
    <recommendedName>
        <fullName evidence="14 17">Ferrous iron transport protein B</fullName>
    </recommendedName>
</protein>
<keyword evidence="3 17" id="KW-0813">Transport</keyword>
<dbReference type="InterPro" id="IPR003373">
    <property type="entry name" value="Fe2_transport_prot-B"/>
</dbReference>
<dbReference type="GO" id="GO:0005886">
    <property type="term" value="C:plasma membrane"/>
    <property type="evidence" value="ECO:0007669"/>
    <property type="project" value="UniProtKB-SubCell"/>
</dbReference>
<evidence type="ECO:0000256" key="5">
    <source>
        <dbReference type="ARBA" id="ARBA00022496"/>
    </source>
</evidence>
<dbReference type="Pfam" id="PF02421">
    <property type="entry name" value="FeoB_N"/>
    <property type="match status" value="1"/>
</dbReference>
<dbReference type="Gene3D" id="1.10.287.1770">
    <property type="match status" value="1"/>
</dbReference>
<dbReference type="Gene3D" id="2.30.30.90">
    <property type="match status" value="1"/>
</dbReference>
<dbReference type="InterPro" id="IPR008988">
    <property type="entry name" value="Transcriptional_repressor_C"/>
</dbReference>
<evidence type="ECO:0000256" key="17">
    <source>
        <dbReference type="RuleBase" id="RU362098"/>
    </source>
</evidence>
<dbReference type="InterPro" id="IPR050860">
    <property type="entry name" value="FeoB_GTPase"/>
</dbReference>